<feature type="compositionally biased region" description="Basic and acidic residues" evidence="1">
    <location>
        <begin position="803"/>
        <end position="819"/>
    </location>
</feature>
<protein>
    <submittedName>
        <fullName evidence="2">Uncharacterized protein</fullName>
    </submittedName>
</protein>
<dbReference type="InterPro" id="IPR048732">
    <property type="entry name" value="CFA69"/>
</dbReference>
<feature type="compositionally biased region" description="Polar residues" evidence="1">
    <location>
        <begin position="827"/>
        <end position="854"/>
    </location>
</feature>
<feature type="region of interest" description="Disordered" evidence="1">
    <location>
        <begin position="795"/>
        <end position="854"/>
    </location>
</feature>
<evidence type="ECO:0000313" key="2">
    <source>
        <dbReference type="EMBL" id="KOO33054.1"/>
    </source>
</evidence>
<feature type="compositionally biased region" description="Low complexity" evidence="1">
    <location>
        <begin position="139"/>
        <end position="150"/>
    </location>
</feature>
<dbReference type="AlphaFoldDB" id="A0A0M0K2M4"/>
<dbReference type="PANTHER" id="PTHR14716:SF0">
    <property type="entry name" value="CILIA- AND FLAGELLA-ASSOCIATED PROTEIN 69"/>
    <property type="match status" value="1"/>
</dbReference>
<dbReference type="PROSITE" id="PS50096">
    <property type="entry name" value="IQ"/>
    <property type="match status" value="1"/>
</dbReference>
<name>A0A0M0K2M4_9EUKA</name>
<keyword evidence="3" id="KW-1185">Reference proteome</keyword>
<dbReference type="Proteomes" id="UP000037460">
    <property type="component" value="Unassembled WGS sequence"/>
</dbReference>
<evidence type="ECO:0000256" key="1">
    <source>
        <dbReference type="SAM" id="MobiDB-lite"/>
    </source>
</evidence>
<reference evidence="3" key="1">
    <citation type="journal article" date="2015" name="PLoS Genet.">
        <title>Genome Sequence and Transcriptome Analyses of Chrysochromulina tobin: Metabolic Tools for Enhanced Algal Fitness in the Prominent Order Prymnesiales (Haptophyceae).</title>
        <authorList>
            <person name="Hovde B.T."/>
            <person name="Deodato C.R."/>
            <person name="Hunsperger H.M."/>
            <person name="Ryken S.A."/>
            <person name="Yost W."/>
            <person name="Jha R.K."/>
            <person name="Patterson J."/>
            <person name="Monnat R.J. Jr."/>
            <person name="Barlow S.B."/>
            <person name="Starkenburg S.R."/>
            <person name="Cattolico R.A."/>
        </authorList>
    </citation>
    <scope>NUCLEOTIDE SEQUENCE</scope>
    <source>
        <strain evidence="3">CCMP291</strain>
    </source>
</reference>
<evidence type="ECO:0000313" key="3">
    <source>
        <dbReference type="Proteomes" id="UP000037460"/>
    </source>
</evidence>
<gene>
    <name evidence="2" type="ORF">Ctob_008899</name>
</gene>
<dbReference type="PANTHER" id="PTHR14716">
    <property type="entry name" value="CILIA- AND FLAGELLA-ASSOCIATED PROTEIN 69"/>
    <property type="match status" value="1"/>
</dbReference>
<feature type="region of interest" description="Disordered" evidence="1">
    <location>
        <begin position="133"/>
        <end position="165"/>
    </location>
</feature>
<proteinExistence type="predicted"/>
<dbReference type="EMBL" id="JWZX01001612">
    <property type="protein sequence ID" value="KOO33054.1"/>
    <property type="molecule type" value="Genomic_DNA"/>
</dbReference>
<sequence length="854" mass="89972">MLNLRTGAMMQQFDGLDSVAGVVLCPGEKFALAHCVEPMARIRNIPNAIARLDLSLRKSMAVALAESTSAPADAVSGLRDASGEAQLRGACAVLLSMARCSARVRRRLVEADVASAIVHQLYVVTEAEATMAKGGGAGASPSTPAAGASTELDVDGEDSWQGPSKRLSLDTIIGDDDYRQMRRSARLSAVEDAKLAAARFHSLGVNSTGEFDDGGAAIEQHVYDEDVDEDEDATIASRAAKGDPVALAEAAAEATRAAKMRVATSLLAAVGDAARRITAAGQGIHEMPSHSQSHSHVTHGMPPPPLLERLLHVLTALITVAPTVLRAYAERLSLSRLLMSYAVQIFSSPACRGGAAPSHKRLATGAVASASGCFDVLSAMATSDSACAMTLCDAGVITLVLEGMRLPFVRGAATHDARLLIRAVDLLAVLSADAGAPTWPKVIASVRRCGGVGTVLETIGLSTASLLAPLLTLLADWLRSPQLRDEFRRWRAPAGLLLPAPSVSTVAGAGAGAEDGSDAVRMVLLAWQSAETHPQNSHLVRAPGFKGRPDAKGLIDPLPPPESLPSWRTKMGAADRTSGVALATASKLSRTAPLHARIGSLVQQLRFGGSTDGVGLPALPPSEAALLVAAESYADVATSRAWKQCAVELAEEGIVPLPADASRQAATIRAGGARIDGVWSAQHELRTADSADKANRETITYQLLVHAKDANPMNVMRQRPTGAKLSLDQRRRGQVAMRKMLQNTTIPYVPDKSALREQRQTQAKLLVPSKLVERAENWLIDGSVGSQHAAAAKLQAAQRGKKAREQTQKKKSEKSEKKPANSPSKAQRAQSASYQRVQTVPNPRPTSATTQRVG</sequence>
<comment type="caution">
    <text evidence="2">The sequence shown here is derived from an EMBL/GenBank/DDBJ whole genome shotgun (WGS) entry which is preliminary data.</text>
</comment>
<organism evidence="2 3">
    <name type="scientific">Chrysochromulina tobinii</name>
    <dbReference type="NCBI Taxonomy" id="1460289"/>
    <lineage>
        <taxon>Eukaryota</taxon>
        <taxon>Haptista</taxon>
        <taxon>Haptophyta</taxon>
        <taxon>Prymnesiophyceae</taxon>
        <taxon>Prymnesiales</taxon>
        <taxon>Chrysochromulinaceae</taxon>
        <taxon>Chrysochromulina</taxon>
    </lineage>
</organism>
<accession>A0A0M0K2M4</accession>